<evidence type="ECO:0000313" key="1">
    <source>
        <dbReference type="EMBL" id="GFU08150.1"/>
    </source>
</evidence>
<dbReference type="Proteomes" id="UP000887013">
    <property type="component" value="Unassembled WGS sequence"/>
</dbReference>
<proteinExistence type="predicted"/>
<organism evidence="1 2">
    <name type="scientific">Nephila pilipes</name>
    <name type="common">Giant wood spider</name>
    <name type="synonym">Nephila maculata</name>
    <dbReference type="NCBI Taxonomy" id="299642"/>
    <lineage>
        <taxon>Eukaryota</taxon>
        <taxon>Metazoa</taxon>
        <taxon>Ecdysozoa</taxon>
        <taxon>Arthropoda</taxon>
        <taxon>Chelicerata</taxon>
        <taxon>Arachnida</taxon>
        <taxon>Araneae</taxon>
        <taxon>Araneomorphae</taxon>
        <taxon>Entelegynae</taxon>
        <taxon>Araneoidea</taxon>
        <taxon>Nephilidae</taxon>
        <taxon>Nephila</taxon>
    </lineage>
</organism>
<reference evidence="1" key="1">
    <citation type="submission" date="2020-08" db="EMBL/GenBank/DDBJ databases">
        <title>Multicomponent nature underlies the extraordinary mechanical properties of spider dragline silk.</title>
        <authorList>
            <person name="Kono N."/>
            <person name="Nakamura H."/>
            <person name="Mori M."/>
            <person name="Yoshida Y."/>
            <person name="Ohtoshi R."/>
            <person name="Malay A.D."/>
            <person name="Moran D.A.P."/>
            <person name="Tomita M."/>
            <person name="Numata K."/>
            <person name="Arakawa K."/>
        </authorList>
    </citation>
    <scope>NUCLEOTIDE SEQUENCE</scope>
</reference>
<gene>
    <name evidence="1" type="ORF">NPIL_146051</name>
</gene>
<comment type="caution">
    <text evidence="1">The sequence shown here is derived from an EMBL/GenBank/DDBJ whole genome shotgun (WGS) entry which is preliminary data.</text>
</comment>
<sequence>MLDLPDSWLDALSLALLDIRTNYKGDMTASSAGYGLVYRTTFKLPGDTLRPTFIEAPRLSSCPVFFSKDILRLSCVFLRIGRVRKPLEPTYAGPYNVVKKTP</sequence>
<accession>A0A8X6UF67</accession>
<name>A0A8X6UF67_NEPPI</name>
<keyword evidence="2" id="KW-1185">Reference proteome</keyword>
<dbReference type="EMBL" id="BMAW01028585">
    <property type="protein sequence ID" value="GFU08150.1"/>
    <property type="molecule type" value="Genomic_DNA"/>
</dbReference>
<evidence type="ECO:0000313" key="2">
    <source>
        <dbReference type="Proteomes" id="UP000887013"/>
    </source>
</evidence>
<dbReference type="AlphaFoldDB" id="A0A8X6UF67"/>
<protein>
    <submittedName>
        <fullName evidence="1">Uncharacterized protein</fullName>
    </submittedName>
</protein>